<dbReference type="EMBL" id="JAMTCJ010000004">
    <property type="protein sequence ID" value="MCP2178688.1"/>
    <property type="molecule type" value="Genomic_DNA"/>
</dbReference>
<dbReference type="Proteomes" id="UP001206895">
    <property type="component" value="Unassembled WGS sequence"/>
</dbReference>
<dbReference type="Pfam" id="PF04555">
    <property type="entry name" value="XhoI"/>
    <property type="match status" value="1"/>
</dbReference>
<keyword evidence="1" id="KW-0255">Endonuclease</keyword>
<dbReference type="GO" id="GO:0004519">
    <property type="term" value="F:endonuclease activity"/>
    <property type="evidence" value="ECO:0007669"/>
    <property type="project" value="UniProtKB-KW"/>
</dbReference>
<reference evidence="1 2" key="1">
    <citation type="submission" date="2022-06" db="EMBL/GenBank/DDBJ databases">
        <title>Genomic Encyclopedia of Archaeal and Bacterial Type Strains, Phase II (KMG-II): from individual species to whole genera.</title>
        <authorList>
            <person name="Goeker M."/>
        </authorList>
    </citation>
    <scope>NUCLEOTIDE SEQUENCE [LARGE SCALE GENOMIC DNA]</scope>
    <source>
        <strain evidence="1 2">DSM 44693</strain>
    </source>
</reference>
<comment type="caution">
    <text evidence="1">The sequence shown here is derived from an EMBL/GenBank/DDBJ whole genome shotgun (WGS) entry which is preliminary data.</text>
</comment>
<accession>A0ABT1HL66</accession>
<keyword evidence="2" id="KW-1185">Reference proteome</keyword>
<dbReference type="InterPro" id="IPR007636">
    <property type="entry name" value="Restrct_endonuc_II_XhoI"/>
</dbReference>
<protein>
    <submittedName>
        <fullName evidence="1">Restriction endonuclease XhoI</fullName>
    </submittedName>
</protein>
<sequence length="239" mass="26603">MTATRDEFDEAVRAFWAGRDLQTQRQVESGRIDAGTRGSVTGGLHLTALQDLVAAEFAPLEKYGVEIRQSGIIPLPGFYRRAKNWDIVVTYKKTLVAAIECKSQVGSFGNNFNNRTEEAIGNAIDIWRAYEAGLLGDIKPWLGFVYVLERGPGSTKVVRDHGTALYRTDPVFDNSSYTRRYELLFERLVRERLYDAACLLSTEKGEGIHDEPHLAVSTTNLTANIAGRVAYIQGLIEGE</sequence>
<evidence type="ECO:0000313" key="1">
    <source>
        <dbReference type="EMBL" id="MCP2178688.1"/>
    </source>
</evidence>
<organism evidence="1 2">
    <name type="scientific">Williamsia maris</name>
    <dbReference type="NCBI Taxonomy" id="72806"/>
    <lineage>
        <taxon>Bacteria</taxon>
        <taxon>Bacillati</taxon>
        <taxon>Actinomycetota</taxon>
        <taxon>Actinomycetes</taxon>
        <taxon>Mycobacteriales</taxon>
        <taxon>Nocardiaceae</taxon>
        <taxon>Williamsia</taxon>
    </lineage>
</organism>
<keyword evidence="1" id="KW-0540">Nuclease</keyword>
<keyword evidence="1" id="KW-0378">Hydrolase</keyword>
<gene>
    <name evidence="1" type="ORF">LX13_004529</name>
</gene>
<evidence type="ECO:0000313" key="2">
    <source>
        <dbReference type="Proteomes" id="UP001206895"/>
    </source>
</evidence>
<proteinExistence type="predicted"/>
<name>A0ABT1HL66_9NOCA</name>
<dbReference type="RefSeq" id="WP_253663553.1">
    <property type="nucleotide sequence ID" value="NZ_BAAAJQ010000002.1"/>
</dbReference>